<organism evidence="6 7">
    <name type="scientific">Desulfonauticus submarinus</name>
    <dbReference type="NCBI Taxonomy" id="206665"/>
    <lineage>
        <taxon>Bacteria</taxon>
        <taxon>Pseudomonadati</taxon>
        <taxon>Thermodesulfobacteriota</taxon>
        <taxon>Desulfovibrionia</taxon>
        <taxon>Desulfovibrionales</taxon>
        <taxon>Desulfonauticaceae</taxon>
        <taxon>Desulfonauticus</taxon>
    </lineage>
</organism>
<feature type="domain" description="HIT" evidence="5">
    <location>
        <begin position="22"/>
        <end position="132"/>
    </location>
</feature>
<name>A0A1H0A174_9BACT</name>
<evidence type="ECO:0000313" key="6">
    <source>
        <dbReference type="EMBL" id="SDN27215.1"/>
    </source>
</evidence>
<feature type="active site" description="Tele-AMP-histidine intermediate" evidence="2">
    <location>
        <position position="119"/>
    </location>
</feature>
<evidence type="ECO:0000256" key="4">
    <source>
        <dbReference type="PROSITE-ProRule" id="PRU00464"/>
    </source>
</evidence>
<evidence type="ECO:0000256" key="2">
    <source>
        <dbReference type="PIRSR" id="PIRSR639383-1"/>
    </source>
</evidence>
<dbReference type="PROSITE" id="PS51084">
    <property type="entry name" value="HIT_2"/>
    <property type="match status" value="1"/>
</dbReference>
<dbReference type="EMBL" id="FNIN01000001">
    <property type="protein sequence ID" value="SDN27215.1"/>
    <property type="molecule type" value="Genomic_DNA"/>
</dbReference>
<feature type="binding site" evidence="3">
    <location>
        <position position="121"/>
    </location>
    <ligand>
        <name>substrate</name>
    </ligand>
</feature>
<evidence type="ECO:0000313" key="7">
    <source>
        <dbReference type="Proteomes" id="UP000199602"/>
    </source>
</evidence>
<dbReference type="CDD" id="cd01275">
    <property type="entry name" value="FHIT"/>
    <property type="match status" value="1"/>
</dbReference>
<gene>
    <name evidence="6" type="ORF">SAMN04488516_101244</name>
</gene>
<dbReference type="Proteomes" id="UP000199602">
    <property type="component" value="Unassembled WGS sequence"/>
</dbReference>
<feature type="short sequence motif" description="Histidine triad motif" evidence="4">
    <location>
        <begin position="117"/>
        <end position="121"/>
    </location>
</feature>
<dbReference type="RefSeq" id="WP_092062138.1">
    <property type="nucleotide sequence ID" value="NZ_FNIN01000001.1"/>
</dbReference>
<dbReference type="InterPro" id="IPR039383">
    <property type="entry name" value="FHIT"/>
</dbReference>
<feature type="binding site" evidence="3">
    <location>
        <position position="49"/>
    </location>
    <ligand>
        <name>substrate</name>
    </ligand>
</feature>
<dbReference type="STRING" id="206665.SAMN04488516_101244"/>
<accession>A0A1H0A174</accession>
<keyword evidence="1" id="KW-0547">Nucleotide-binding</keyword>
<reference evidence="6 7" key="1">
    <citation type="submission" date="2016-10" db="EMBL/GenBank/DDBJ databases">
        <authorList>
            <person name="de Groot N.N."/>
        </authorList>
    </citation>
    <scope>NUCLEOTIDE SEQUENCE [LARGE SCALE GENOMIC DNA]</scope>
    <source>
        <strain evidence="6 7">DSM 15269</strain>
    </source>
</reference>
<keyword evidence="6" id="KW-0378">Hydrolase</keyword>
<dbReference type="Gene3D" id="3.30.428.10">
    <property type="entry name" value="HIT-like"/>
    <property type="match status" value="1"/>
</dbReference>
<dbReference type="Pfam" id="PF01230">
    <property type="entry name" value="HIT"/>
    <property type="match status" value="1"/>
</dbReference>
<dbReference type="SUPFAM" id="SSF54197">
    <property type="entry name" value="HIT-like"/>
    <property type="match status" value="1"/>
</dbReference>
<dbReference type="OrthoDB" id="9784774at2"/>
<dbReference type="PANTHER" id="PTHR42997:SF1">
    <property type="entry name" value="AP-4-A PHOSPHORYLASE"/>
    <property type="match status" value="1"/>
</dbReference>
<dbReference type="InterPro" id="IPR052908">
    <property type="entry name" value="AP-4-A_phosphorylase"/>
</dbReference>
<dbReference type="AlphaFoldDB" id="A0A1H0A174"/>
<dbReference type="GO" id="GO:0016787">
    <property type="term" value="F:hydrolase activity"/>
    <property type="evidence" value="ECO:0007669"/>
    <property type="project" value="UniProtKB-KW"/>
</dbReference>
<protein>
    <submittedName>
        <fullName evidence="6">Diadenosine tetraphosphate (Ap4A) hydrolase</fullName>
    </submittedName>
</protein>
<keyword evidence="7" id="KW-1185">Reference proteome</keyword>
<evidence type="ECO:0000256" key="3">
    <source>
        <dbReference type="PIRSR" id="PIRSR639383-2"/>
    </source>
</evidence>
<evidence type="ECO:0000259" key="5">
    <source>
        <dbReference type="PROSITE" id="PS51084"/>
    </source>
</evidence>
<proteinExistence type="predicted"/>
<evidence type="ECO:0000256" key="1">
    <source>
        <dbReference type="ARBA" id="ARBA00022741"/>
    </source>
</evidence>
<dbReference type="InterPro" id="IPR036265">
    <property type="entry name" value="HIT-like_sf"/>
</dbReference>
<dbReference type="InterPro" id="IPR011146">
    <property type="entry name" value="HIT-like"/>
</dbReference>
<sequence length="160" mass="18622">MRTLWAPWRIEYILGPKPDECVFCIPKTKEQDEERLILHRAEHCFVVMNKYPYMSGHIMVTPYRHVSCLSELTDVESQEIMSYLKICTNILKQVFNPNGINIGLNIGEAAGAGIEEHLHFHILPRWIGDHSFMAVINETSVIPEHLKKTYKKLKPFFNKI</sequence>
<dbReference type="GO" id="GO:0000166">
    <property type="term" value="F:nucleotide binding"/>
    <property type="evidence" value="ECO:0007669"/>
    <property type="project" value="UniProtKB-KW"/>
</dbReference>
<dbReference type="PANTHER" id="PTHR42997">
    <property type="entry name" value="HIT FAMILY HYDROLASE"/>
    <property type="match status" value="1"/>
</dbReference>